<dbReference type="EC" id="2.7.7.85" evidence="10"/>
<keyword evidence="7 10" id="KW-0067">ATP-binding</keyword>
<dbReference type="HAMAP" id="MF_01499">
    <property type="entry name" value="DacA"/>
    <property type="match status" value="1"/>
</dbReference>
<evidence type="ECO:0000313" key="13">
    <source>
        <dbReference type="Proteomes" id="UP000662904"/>
    </source>
</evidence>
<evidence type="ECO:0000256" key="7">
    <source>
        <dbReference type="ARBA" id="ARBA00022840"/>
    </source>
</evidence>
<protein>
    <recommendedName>
        <fullName evidence="10">Diadenylate cyclase</fullName>
        <shortName evidence="10">DAC</shortName>
        <ecNumber evidence="10">2.7.7.85</ecNumber>
    </recommendedName>
    <alternativeName>
        <fullName evidence="10">Cyclic-di-AMP synthase</fullName>
        <shortName evidence="10">c-di-AMP synthase</shortName>
    </alternativeName>
</protein>
<evidence type="ECO:0000256" key="1">
    <source>
        <dbReference type="ARBA" id="ARBA00000877"/>
    </source>
</evidence>
<dbReference type="PROSITE" id="PS51794">
    <property type="entry name" value="DAC"/>
    <property type="match status" value="1"/>
</dbReference>
<evidence type="ECO:0000313" key="12">
    <source>
        <dbReference type="EMBL" id="QSQ08277.1"/>
    </source>
</evidence>
<dbReference type="InterPro" id="IPR034701">
    <property type="entry name" value="CdaA"/>
</dbReference>
<dbReference type="InterPro" id="IPR050338">
    <property type="entry name" value="DisA"/>
</dbReference>
<dbReference type="AlphaFoldDB" id="A0A8A0RLD2"/>
<evidence type="ECO:0000256" key="2">
    <source>
        <dbReference type="ARBA" id="ARBA00022475"/>
    </source>
</evidence>
<gene>
    <name evidence="12" type="primary">cdaA</name>
    <name evidence="10" type="synonym">dacA</name>
    <name evidence="12" type="ORF">H0A61_00597</name>
</gene>
<keyword evidence="9 10" id="KW-0472">Membrane</keyword>
<evidence type="ECO:0000256" key="8">
    <source>
        <dbReference type="ARBA" id="ARBA00022989"/>
    </source>
</evidence>
<sequence length="275" mass="30718">MLEQIMELFKQLRFMDLIDIAIVAYVAYRAILLIRGTRAVQLIKGLAVLIISTKASEWLGLYTINWLLRNTMTVGVIALLIVFQPELRRALEQLGRGGFLVNPFFSISEEEINKLINELAHAVQVFTKNKMGALIVLERNTGLNEVIETGIEIGGKVTAELLVNIFIPNTPLHDGAVVIRNDKIMAAGCFLPLTENPNLSKELGTRHRAALGITEQSDAVSIIVSEETGVISVAVDGKLTRYLDIKTFKEMIKNLLHSKKEQKQIPIFKWRKSNG</sequence>
<dbReference type="RefSeq" id="WP_422120713.1">
    <property type="nucleotide sequence ID" value="NZ_CP059066.1"/>
</dbReference>
<dbReference type="Proteomes" id="UP000662904">
    <property type="component" value="Chromosome"/>
</dbReference>
<dbReference type="InterPro" id="IPR036888">
    <property type="entry name" value="DNA_integrity_DisA_N_sf"/>
</dbReference>
<dbReference type="GO" id="GO:0005524">
    <property type="term" value="F:ATP binding"/>
    <property type="evidence" value="ECO:0007669"/>
    <property type="project" value="UniProtKB-UniRule"/>
</dbReference>
<keyword evidence="5 10" id="KW-0548">Nucleotidyltransferase</keyword>
<dbReference type="Gene3D" id="3.40.1700.10">
    <property type="entry name" value="DNA integrity scanning protein, DisA, N-terminal domain"/>
    <property type="match status" value="1"/>
</dbReference>
<comment type="similarity">
    <text evidence="10">Belongs to the adenylate cyclase family. DacA/CdaA subfamily.</text>
</comment>
<evidence type="ECO:0000256" key="6">
    <source>
        <dbReference type="ARBA" id="ARBA00022741"/>
    </source>
</evidence>
<dbReference type="InterPro" id="IPR014046">
    <property type="entry name" value="C-di-AMP_synthase"/>
</dbReference>
<dbReference type="GO" id="GO:0106408">
    <property type="term" value="F:diadenylate cyclase activity"/>
    <property type="evidence" value="ECO:0007669"/>
    <property type="project" value="UniProtKB-EC"/>
</dbReference>
<dbReference type="NCBIfam" id="TIGR00159">
    <property type="entry name" value="diadenylate cyclase CdaA"/>
    <property type="match status" value="1"/>
</dbReference>
<accession>A0A8A0RLD2</accession>
<evidence type="ECO:0000256" key="10">
    <source>
        <dbReference type="HAMAP-Rule" id="MF_01499"/>
    </source>
</evidence>
<keyword evidence="4 10" id="KW-0812">Transmembrane</keyword>
<dbReference type="PANTHER" id="PTHR34185">
    <property type="entry name" value="DIADENYLATE CYCLASE"/>
    <property type="match status" value="1"/>
</dbReference>
<comment type="subunit">
    <text evidence="10">Probably a homodimer.</text>
</comment>
<dbReference type="Pfam" id="PF19293">
    <property type="entry name" value="CdaA_N"/>
    <property type="match status" value="1"/>
</dbReference>
<dbReference type="KEGG" id="kme:H0A61_00597"/>
<evidence type="ECO:0000256" key="4">
    <source>
        <dbReference type="ARBA" id="ARBA00022692"/>
    </source>
</evidence>
<dbReference type="FunFam" id="3.40.1700.10:FF:000002">
    <property type="entry name" value="Diadenylate cyclase"/>
    <property type="match status" value="1"/>
</dbReference>
<dbReference type="InterPro" id="IPR045585">
    <property type="entry name" value="CdaA_N"/>
</dbReference>
<proteinExistence type="inferred from homology"/>
<keyword evidence="6 10" id="KW-0547">Nucleotide-binding</keyword>
<evidence type="ECO:0000259" key="11">
    <source>
        <dbReference type="PROSITE" id="PS51794"/>
    </source>
</evidence>
<dbReference type="EMBL" id="CP059066">
    <property type="protein sequence ID" value="QSQ08277.1"/>
    <property type="molecule type" value="Genomic_DNA"/>
</dbReference>
<keyword evidence="8 10" id="KW-1133">Transmembrane helix</keyword>
<comment type="function">
    <text evidence="10">Catalyzes the condensation of 2 ATP molecules into cyclic di-AMP (c-di-AMP), a second messenger used to regulate differing processes in different bacteria.</text>
</comment>
<keyword evidence="3 10" id="KW-0808">Transferase</keyword>
<comment type="catalytic activity">
    <reaction evidence="1 10">
        <text>2 ATP = 3',3'-c-di-AMP + 2 diphosphate</text>
        <dbReference type="Rhea" id="RHEA:35655"/>
        <dbReference type="ChEBI" id="CHEBI:30616"/>
        <dbReference type="ChEBI" id="CHEBI:33019"/>
        <dbReference type="ChEBI" id="CHEBI:71500"/>
        <dbReference type="EC" id="2.7.7.85"/>
    </reaction>
</comment>
<dbReference type="InterPro" id="IPR003390">
    <property type="entry name" value="DNA_integrity_scan_DisA_N"/>
</dbReference>
<dbReference type="PANTHER" id="PTHR34185:SF1">
    <property type="entry name" value="DIADENYLATE CYCLASE"/>
    <property type="match status" value="1"/>
</dbReference>
<evidence type="ECO:0000256" key="5">
    <source>
        <dbReference type="ARBA" id="ARBA00022695"/>
    </source>
</evidence>
<dbReference type="Pfam" id="PF02457">
    <property type="entry name" value="DAC"/>
    <property type="match status" value="1"/>
</dbReference>
<dbReference type="GO" id="GO:0006171">
    <property type="term" value="P:cAMP biosynthetic process"/>
    <property type="evidence" value="ECO:0007669"/>
    <property type="project" value="InterPro"/>
</dbReference>
<keyword evidence="13" id="KW-1185">Reference proteome</keyword>
<evidence type="ECO:0000256" key="9">
    <source>
        <dbReference type="ARBA" id="ARBA00023136"/>
    </source>
</evidence>
<dbReference type="PIRSF" id="PIRSF004793">
    <property type="entry name" value="UCP004793"/>
    <property type="match status" value="1"/>
</dbReference>
<feature type="domain" description="DAC" evidence="11">
    <location>
        <begin position="84"/>
        <end position="247"/>
    </location>
</feature>
<organism evidence="12 13">
    <name type="scientific">Koleobacter methoxysyntrophicus</name>
    <dbReference type="NCBI Taxonomy" id="2751313"/>
    <lineage>
        <taxon>Bacteria</taxon>
        <taxon>Bacillati</taxon>
        <taxon>Bacillota</taxon>
        <taxon>Clostridia</taxon>
        <taxon>Koleobacterales</taxon>
        <taxon>Koleobacteraceae</taxon>
        <taxon>Koleobacter</taxon>
    </lineage>
</organism>
<dbReference type="GO" id="GO:0004016">
    <property type="term" value="F:adenylate cyclase activity"/>
    <property type="evidence" value="ECO:0007669"/>
    <property type="project" value="UniProtKB-UniRule"/>
</dbReference>
<name>A0A8A0RLD2_9FIRM</name>
<reference evidence="12" key="1">
    <citation type="submission" date="2020-07" db="EMBL/GenBank/DDBJ databases">
        <title>Koleobacter methoxysyntrophicus gen. nov., sp. nov., a novel anaerobic bacterium isolated from deep subsurface oil field and proposal of Koleobacterales ord. nov. in the phylum Firmicutes.</title>
        <authorList>
            <person name="Sakamoto S."/>
            <person name="Tamaki H."/>
        </authorList>
    </citation>
    <scope>NUCLEOTIDE SEQUENCE</scope>
    <source>
        <strain evidence="12">NRmbB1</strain>
    </source>
</reference>
<evidence type="ECO:0000256" key="3">
    <source>
        <dbReference type="ARBA" id="ARBA00022679"/>
    </source>
</evidence>
<dbReference type="SUPFAM" id="SSF143597">
    <property type="entry name" value="YojJ-like"/>
    <property type="match status" value="1"/>
</dbReference>
<keyword evidence="2 10" id="KW-1003">Cell membrane</keyword>